<keyword evidence="3" id="KW-1185">Reference proteome</keyword>
<organism evidence="2 3">
    <name type="scientific">Tritrichomonas foetus</name>
    <dbReference type="NCBI Taxonomy" id="1144522"/>
    <lineage>
        <taxon>Eukaryota</taxon>
        <taxon>Metamonada</taxon>
        <taxon>Parabasalia</taxon>
        <taxon>Tritrichomonadida</taxon>
        <taxon>Tritrichomonadidae</taxon>
        <taxon>Tritrichomonas</taxon>
    </lineage>
</organism>
<feature type="region of interest" description="Disordered" evidence="1">
    <location>
        <begin position="189"/>
        <end position="260"/>
    </location>
</feature>
<dbReference type="Proteomes" id="UP000179807">
    <property type="component" value="Unassembled WGS sequence"/>
</dbReference>
<sequence>MSFKRDYDSELKQLMDIFGTQYDSLTLREILLESPNFENAMNRIIDNPDIGNWNSKGKKTETQTSHNKPYARNPNGYKDGFKDGERRTNGFEGKRGGRGGKRGGGPRQDFHDNRRNHEYRDNYHNKPNAQQVSSNAPAKNSPWANVTIAESSRPAHENNNSNKPNQVQNVPHEEPVAPVVEKSVEKPIEHPVVQEQPKHEIEPQHEEVLEEEIPEPEPEPISQKAHQFSSSIQQPSQQQPIQAQASPVQNSRNYPAADQASHIDQPEAPIFVPNTPAITIPTQPQQPAPAAVAASVVSSSVKPKNGSLLSLPVSLKGIQPNYENFGNFSANSQDSHRQHAGGYPGYPYAMAQQQMMYSPQYQYQQGAPQMAQQMPMGQMGQHQMYQNFPSTGINNSPATPPGF</sequence>
<dbReference type="RefSeq" id="XP_068367049.1">
    <property type="nucleotide sequence ID" value="XM_068498592.1"/>
</dbReference>
<evidence type="ECO:0000313" key="3">
    <source>
        <dbReference type="Proteomes" id="UP000179807"/>
    </source>
</evidence>
<evidence type="ECO:0000256" key="1">
    <source>
        <dbReference type="SAM" id="MobiDB-lite"/>
    </source>
</evidence>
<name>A0A1J4KRJ7_9EUKA</name>
<accession>A0A1J4KRJ7</accession>
<feature type="compositionally biased region" description="Basic and acidic residues" evidence="1">
    <location>
        <begin position="196"/>
        <end position="207"/>
    </location>
</feature>
<proteinExistence type="predicted"/>
<comment type="caution">
    <text evidence="2">The sequence shown here is derived from an EMBL/GenBank/DDBJ whole genome shotgun (WGS) entry which is preliminary data.</text>
</comment>
<feature type="compositionally biased region" description="Polar residues" evidence="1">
    <location>
        <begin position="125"/>
        <end position="150"/>
    </location>
</feature>
<dbReference type="AlphaFoldDB" id="A0A1J4KRJ7"/>
<protein>
    <recommendedName>
        <fullName evidence="4">CUE domain-containing protein</fullName>
    </recommendedName>
</protein>
<feature type="compositionally biased region" description="Acidic residues" evidence="1">
    <location>
        <begin position="208"/>
        <end position="218"/>
    </location>
</feature>
<feature type="region of interest" description="Disordered" evidence="1">
    <location>
        <begin position="47"/>
        <end position="172"/>
    </location>
</feature>
<dbReference type="EMBL" id="MLAK01000451">
    <property type="protein sequence ID" value="OHT13913.1"/>
    <property type="molecule type" value="Genomic_DNA"/>
</dbReference>
<dbReference type="VEuPathDB" id="TrichDB:TRFO_15798"/>
<feature type="compositionally biased region" description="Basic and acidic residues" evidence="1">
    <location>
        <begin position="79"/>
        <end position="95"/>
    </location>
</feature>
<gene>
    <name evidence="2" type="ORF">TRFO_15798</name>
</gene>
<dbReference type="GeneID" id="94833296"/>
<feature type="compositionally biased region" description="Low complexity" evidence="1">
    <location>
        <begin position="158"/>
        <end position="172"/>
    </location>
</feature>
<feature type="compositionally biased region" description="Basic and acidic residues" evidence="1">
    <location>
        <begin position="108"/>
        <end position="124"/>
    </location>
</feature>
<reference evidence="2" key="1">
    <citation type="submission" date="2016-10" db="EMBL/GenBank/DDBJ databases">
        <authorList>
            <person name="Benchimol M."/>
            <person name="Almeida L.G."/>
            <person name="Vasconcelos A.T."/>
            <person name="Perreira-Neves A."/>
            <person name="Rosa I.A."/>
            <person name="Tasca T."/>
            <person name="Bogo M.R."/>
            <person name="de Souza W."/>
        </authorList>
    </citation>
    <scope>NUCLEOTIDE SEQUENCE [LARGE SCALE GENOMIC DNA]</scope>
    <source>
        <strain evidence="2">K</strain>
    </source>
</reference>
<feature type="compositionally biased region" description="Low complexity" evidence="1">
    <location>
        <begin position="229"/>
        <end position="247"/>
    </location>
</feature>
<evidence type="ECO:0008006" key="4">
    <source>
        <dbReference type="Google" id="ProtNLM"/>
    </source>
</evidence>
<evidence type="ECO:0000313" key="2">
    <source>
        <dbReference type="EMBL" id="OHT13913.1"/>
    </source>
</evidence>